<evidence type="ECO:0008006" key="4">
    <source>
        <dbReference type="Google" id="ProtNLM"/>
    </source>
</evidence>
<name>A0AAN5CMH5_9BILA</name>
<dbReference type="PANTHER" id="PTHR23017">
    <property type="entry name" value="SERPENTINE RECEPTOR, CLASS X"/>
    <property type="match status" value="1"/>
</dbReference>
<keyword evidence="1" id="KW-0472">Membrane</keyword>
<keyword evidence="1" id="KW-1133">Transmembrane helix</keyword>
<gene>
    <name evidence="2" type="ORF">PMAYCL1PPCAC_17336</name>
</gene>
<feature type="transmembrane region" description="Helical" evidence="1">
    <location>
        <begin position="222"/>
        <end position="243"/>
    </location>
</feature>
<keyword evidence="3" id="KW-1185">Reference proteome</keyword>
<protein>
    <recommendedName>
        <fullName evidence="4">G protein-coupled receptor</fullName>
    </recommendedName>
</protein>
<evidence type="ECO:0000256" key="1">
    <source>
        <dbReference type="SAM" id="Phobius"/>
    </source>
</evidence>
<dbReference type="EMBL" id="BTRK01000004">
    <property type="protein sequence ID" value="GMR47141.1"/>
    <property type="molecule type" value="Genomic_DNA"/>
</dbReference>
<evidence type="ECO:0000313" key="3">
    <source>
        <dbReference type="Proteomes" id="UP001328107"/>
    </source>
</evidence>
<proteinExistence type="predicted"/>
<reference evidence="3" key="1">
    <citation type="submission" date="2022-10" db="EMBL/GenBank/DDBJ databases">
        <title>Genome assembly of Pristionchus species.</title>
        <authorList>
            <person name="Yoshida K."/>
            <person name="Sommer R.J."/>
        </authorList>
    </citation>
    <scope>NUCLEOTIDE SEQUENCE [LARGE SCALE GENOMIC DNA]</scope>
    <source>
        <strain evidence="3">RS5460</strain>
    </source>
</reference>
<feature type="transmembrane region" description="Helical" evidence="1">
    <location>
        <begin position="102"/>
        <end position="122"/>
    </location>
</feature>
<feature type="transmembrane region" description="Helical" evidence="1">
    <location>
        <begin position="134"/>
        <end position="153"/>
    </location>
</feature>
<dbReference type="AlphaFoldDB" id="A0AAN5CMH5"/>
<accession>A0AAN5CMH5</accession>
<feature type="transmembrane region" description="Helical" evidence="1">
    <location>
        <begin position="255"/>
        <end position="276"/>
    </location>
</feature>
<dbReference type="Proteomes" id="UP001328107">
    <property type="component" value="Unassembled WGS sequence"/>
</dbReference>
<feature type="transmembrane region" description="Helical" evidence="1">
    <location>
        <begin position="173"/>
        <end position="201"/>
    </location>
</feature>
<keyword evidence="1" id="KW-0812">Transmembrane</keyword>
<dbReference type="PANTHER" id="PTHR23017:SF3">
    <property type="entry name" value="G-PROTEIN COUPLED RECEPTORS FAMILY 1 PROFILE DOMAIN-CONTAINING PROTEIN"/>
    <property type="match status" value="1"/>
</dbReference>
<organism evidence="2 3">
    <name type="scientific">Pristionchus mayeri</name>
    <dbReference type="NCBI Taxonomy" id="1317129"/>
    <lineage>
        <taxon>Eukaryota</taxon>
        <taxon>Metazoa</taxon>
        <taxon>Ecdysozoa</taxon>
        <taxon>Nematoda</taxon>
        <taxon>Chromadorea</taxon>
        <taxon>Rhabditida</taxon>
        <taxon>Rhabditina</taxon>
        <taxon>Diplogasteromorpha</taxon>
        <taxon>Diplogasteroidea</taxon>
        <taxon>Neodiplogasteridae</taxon>
        <taxon>Pristionchus</taxon>
    </lineage>
</organism>
<evidence type="ECO:0000313" key="2">
    <source>
        <dbReference type="EMBL" id="GMR47141.1"/>
    </source>
</evidence>
<sequence length="303" mass="34021">MIVGAISLHSHPSLLFTPGYLLSLLLCFVALTIVRTSPVLQPAFDPLTPLQSFLHPTPSRYGYIIQTQIFSNIFGIFCLACGNGLSKGLHVELFYFEFAADSLFHLASLCYVIVAIHRFVVIGQRYSELSWTESVPGVLMLTAVVALLKTFLVKNSHYSDESYDNTSHGHKSIFAAIFYLMCPLSQICVILTLDLISFKHLRFYNAQISDRIATNKNVEWRLLTQSICSCVPNLIFVILLLLVPNLDEYGDVTRYLSTIGLQLFDVVVDSLVVIVYSKPYGYFRARVSDSLSVESDSREESHL</sequence>
<feature type="transmembrane region" description="Helical" evidence="1">
    <location>
        <begin position="20"/>
        <end position="40"/>
    </location>
</feature>
<comment type="caution">
    <text evidence="2">The sequence shown here is derived from an EMBL/GenBank/DDBJ whole genome shotgun (WGS) entry which is preliminary data.</text>
</comment>